<dbReference type="NCBIfam" id="TIGR01410">
    <property type="entry name" value="tatB"/>
    <property type="match status" value="1"/>
</dbReference>
<feature type="compositionally biased region" description="Low complexity" evidence="10">
    <location>
        <begin position="138"/>
        <end position="151"/>
    </location>
</feature>
<keyword evidence="7 9" id="KW-0811">Translocation</keyword>
<dbReference type="PANTHER" id="PTHR33162:SF1">
    <property type="entry name" value="SEC-INDEPENDENT PROTEIN TRANSLOCASE PROTEIN TATA, CHLOROPLASTIC"/>
    <property type="match status" value="1"/>
</dbReference>
<proteinExistence type="inferred from homology"/>
<protein>
    <recommendedName>
        <fullName evidence="9">Sec-independent protein translocase protein TatB</fullName>
    </recommendedName>
</protein>
<dbReference type="Proteomes" id="UP000585681">
    <property type="component" value="Unassembled WGS sequence"/>
</dbReference>
<dbReference type="InterPro" id="IPR018448">
    <property type="entry name" value="TatB"/>
</dbReference>
<reference evidence="12" key="1">
    <citation type="submission" date="2020-08" db="EMBL/GenBank/DDBJ databases">
        <title>Genomic Encyclopedia of Type Strains, Phase IV (KMG-IV): sequencing the most valuable type-strain genomes for metagenomic binning, comparative biology and taxonomic classification.</title>
        <authorList>
            <person name="Goeker M."/>
        </authorList>
    </citation>
    <scope>NUCLEOTIDE SEQUENCE [LARGE SCALE GENOMIC DNA]</scope>
    <source>
        <strain evidence="12">DSM 105040</strain>
    </source>
</reference>
<keyword evidence="6 9" id="KW-1133">Transmembrane helix</keyword>
<evidence type="ECO:0000256" key="2">
    <source>
        <dbReference type="ARBA" id="ARBA00022448"/>
    </source>
</evidence>
<evidence type="ECO:0000256" key="4">
    <source>
        <dbReference type="ARBA" id="ARBA00022692"/>
    </source>
</evidence>
<organism evidence="12 13">
    <name type="scientific">Actibacterium naphthalenivorans</name>
    <dbReference type="NCBI Taxonomy" id="1614693"/>
    <lineage>
        <taxon>Bacteria</taxon>
        <taxon>Pseudomonadati</taxon>
        <taxon>Pseudomonadota</taxon>
        <taxon>Alphaproteobacteria</taxon>
        <taxon>Rhodobacterales</taxon>
        <taxon>Roseobacteraceae</taxon>
        <taxon>Actibacterium</taxon>
    </lineage>
</organism>
<evidence type="ECO:0000256" key="6">
    <source>
        <dbReference type="ARBA" id="ARBA00022989"/>
    </source>
</evidence>
<comment type="similarity">
    <text evidence="9">Belongs to the TatB family.</text>
</comment>
<dbReference type="HAMAP" id="MF_00237">
    <property type="entry name" value="TatB"/>
    <property type="match status" value="1"/>
</dbReference>
<feature type="compositionally biased region" description="Basic residues" evidence="10">
    <location>
        <begin position="152"/>
        <end position="177"/>
    </location>
</feature>
<dbReference type="AlphaFoldDB" id="A0A840C6A5"/>
<keyword evidence="3 9" id="KW-1003">Cell membrane</keyword>
<keyword evidence="2 9" id="KW-0813">Transport</keyword>
<evidence type="ECO:0000256" key="1">
    <source>
        <dbReference type="ARBA" id="ARBA00004167"/>
    </source>
</evidence>
<dbReference type="GO" id="GO:0033281">
    <property type="term" value="C:TAT protein transport complex"/>
    <property type="evidence" value="ECO:0007669"/>
    <property type="project" value="UniProtKB-UniRule"/>
</dbReference>
<dbReference type="PANTHER" id="PTHR33162">
    <property type="entry name" value="SEC-INDEPENDENT PROTEIN TRANSLOCASE PROTEIN TATA, CHLOROPLASTIC"/>
    <property type="match status" value="1"/>
</dbReference>
<comment type="subunit">
    <text evidence="9">The Tat system comprises two distinct complexes: a TatABC complex, containing multiple copies of TatA, TatB and TatC subunits, and a separate TatA complex, containing only TatA subunits. Substrates initially bind to the TatABC complex, which probably triggers association of the separate TatA complex to form the active translocon.</text>
</comment>
<dbReference type="InterPro" id="IPR003369">
    <property type="entry name" value="TatA/B/E"/>
</dbReference>
<gene>
    <name evidence="9" type="primary">tatB</name>
    <name evidence="12" type="ORF">GGR17_000154</name>
</gene>
<keyword evidence="5 9" id="KW-0653">Protein transport</keyword>
<keyword evidence="8 9" id="KW-0472">Membrane</keyword>
<evidence type="ECO:0000256" key="8">
    <source>
        <dbReference type="ARBA" id="ARBA00023136"/>
    </source>
</evidence>
<evidence type="ECO:0000313" key="12">
    <source>
        <dbReference type="EMBL" id="MBB4020363.1"/>
    </source>
</evidence>
<evidence type="ECO:0000256" key="11">
    <source>
        <dbReference type="SAM" id="Phobius"/>
    </source>
</evidence>
<dbReference type="PRINTS" id="PR01506">
    <property type="entry name" value="TATBPROTEIN"/>
</dbReference>
<feature type="transmembrane region" description="Helical" evidence="11">
    <location>
        <begin position="6"/>
        <end position="25"/>
    </location>
</feature>
<feature type="region of interest" description="Disordered" evidence="10">
    <location>
        <begin position="123"/>
        <end position="197"/>
    </location>
</feature>
<dbReference type="RefSeq" id="WP_054538489.1">
    <property type="nucleotide sequence ID" value="NZ_JACIEQ010000001.1"/>
</dbReference>
<evidence type="ECO:0000256" key="10">
    <source>
        <dbReference type="SAM" id="MobiDB-lite"/>
    </source>
</evidence>
<sequence>MFDLGWTELLVIGIVALIVVGPKDLPGMFRTLGRFTAKARNMAREFQRAMDDAADEAGINEATKSLKDIANPRKMGLDAIKDAADKFEKWEPKVPSATAKGPATAALSEERAEAAAKIKQAAAEKASARIAAEEAAKTAEAAPAPKPAAKPAAKKSAARKAPAKKTPAKKAVSKKPAAKTAAKPRASRKAAAKSDDA</sequence>
<evidence type="ECO:0000256" key="9">
    <source>
        <dbReference type="HAMAP-Rule" id="MF_00237"/>
    </source>
</evidence>
<dbReference type="Pfam" id="PF02416">
    <property type="entry name" value="TatA_B_E"/>
    <property type="match status" value="1"/>
</dbReference>
<dbReference type="GO" id="GO:0043953">
    <property type="term" value="P:protein transport by the Tat complex"/>
    <property type="evidence" value="ECO:0007669"/>
    <property type="project" value="UniProtKB-UniRule"/>
</dbReference>
<evidence type="ECO:0000256" key="7">
    <source>
        <dbReference type="ARBA" id="ARBA00023010"/>
    </source>
</evidence>
<dbReference type="GO" id="GO:0008320">
    <property type="term" value="F:protein transmembrane transporter activity"/>
    <property type="evidence" value="ECO:0007669"/>
    <property type="project" value="UniProtKB-UniRule"/>
</dbReference>
<dbReference type="Gene3D" id="1.20.5.3310">
    <property type="match status" value="1"/>
</dbReference>
<comment type="function">
    <text evidence="9">Part of the twin-arginine translocation (Tat) system that transports large folded proteins containing a characteristic twin-arginine motif in their signal peptide across membranes. Together with TatC, TatB is part of a receptor directly interacting with Tat signal peptides. TatB may form an oligomeric binding site that transiently accommodates folded Tat precursor proteins before their translocation.</text>
</comment>
<evidence type="ECO:0000313" key="13">
    <source>
        <dbReference type="Proteomes" id="UP000585681"/>
    </source>
</evidence>
<evidence type="ECO:0000256" key="3">
    <source>
        <dbReference type="ARBA" id="ARBA00022475"/>
    </source>
</evidence>
<dbReference type="EMBL" id="JACIEQ010000001">
    <property type="protein sequence ID" value="MBB4020363.1"/>
    <property type="molecule type" value="Genomic_DNA"/>
</dbReference>
<name>A0A840C6A5_9RHOB</name>
<keyword evidence="4 9" id="KW-0812">Transmembrane</keyword>
<evidence type="ECO:0000256" key="5">
    <source>
        <dbReference type="ARBA" id="ARBA00022927"/>
    </source>
</evidence>
<keyword evidence="13" id="KW-1185">Reference proteome</keyword>
<comment type="subcellular location">
    <subcellularLocation>
        <location evidence="9">Cell membrane</location>
        <topology evidence="9">Single-pass membrane protein</topology>
    </subcellularLocation>
    <subcellularLocation>
        <location evidence="1">Membrane</location>
        <topology evidence="1">Single-pass membrane protein</topology>
    </subcellularLocation>
</comment>
<accession>A0A840C6A5</accession>
<comment type="caution">
    <text evidence="12">The sequence shown here is derived from an EMBL/GenBank/DDBJ whole genome shotgun (WGS) entry which is preliminary data.</text>
</comment>